<dbReference type="AlphaFoldDB" id="A0A5C3Q395"/>
<feature type="compositionally biased region" description="Basic residues" evidence="1">
    <location>
        <begin position="366"/>
        <end position="381"/>
    </location>
</feature>
<proteinExistence type="predicted"/>
<feature type="compositionally biased region" description="Low complexity" evidence="1">
    <location>
        <begin position="403"/>
        <end position="430"/>
    </location>
</feature>
<feature type="domain" description="NADAR" evidence="2">
    <location>
        <begin position="487"/>
        <end position="636"/>
    </location>
</feature>
<reference evidence="3 4" key="1">
    <citation type="journal article" date="2019" name="Nat. Ecol. Evol.">
        <title>Megaphylogeny resolves global patterns of mushroom evolution.</title>
        <authorList>
            <person name="Varga T."/>
            <person name="Krizsan K."/>
            <person name="Foldi C."/>
            <person name="Dima B."/>
            <person name="Sanchez-Garcia M."/>
            <person name="Sanchez-Ramirez S."/>
            <person name="Szollosi G.J."/>
            <person name="Szarkandi J.G."/>
            <person name="Papp V."/>
            <person name="Albert L."/>
            <person name="Andreopoulos W."/>
            <person name="Angelini C."/>
            <person name="Antonin V."/>
            <person name="Barry K.W."/>
            <person name="Bougher N.L."/>
            <person name="Buchanan P."/>
            <person name="Buyck B."/>
            <person name="Bense V."/>
            <person name="Catcheside P."/>
            <person name="Chovatia M."/>
            <person name="Cooper J."/>
            <person name="Damon W."/>
            <person name="Desjardin D."/>
            <person name="Finy P."/>
            <person name="Geml J."/>
            <person name="Haridas S."/>
            <person name="Hughes K."/>
            <person name="Justo A."/>
            <person name="Karasinski D."/>
            <person name="Kautmanova I."/>
            <person name="Kiss B."/>
            <person name="Kocsube S."/>
            <person name="Kotiranta H."/>
            <person name="LaButti K.M."/>
            <person name="Lechner B.E."/>
            <person name="Liimatainen K."/>
            <person name="Lipzen A."/>
            <person name="Lukacs Z."/>
            <person name="Mihaltcheva S."/>
            <person name="Morgado L.N."/>
            <person name="Niskanen T."/>
            <person name="Noordeloos M.E."/>
            <person name="Ohm R.A."/>
            <person name="Ortiz-Santana B."/>
            <person name="Ovrebo C."/>
            <person name="Racz N."/>
            <person name="Riley R."/>
            <person name="Savchenko A."/>
            <person name="Shiryaev A."/>
            <person name="Soop K."/>
            <person name="Spirin V."/>
            <person name="Szebenyi C."/>
            <person name="Tomsovsky M."/>
            <person name="Tulloss R.E."/>
            <person name="Uehling J."/>
            <person name="Grigoriev I.V."/>
            <person name="Vagvolgyi C."/>
            <person name="Papp T."/>
            <person name="Martin F.M."/>
            <person name="Miettinen O."/>
            <person name="Hibbett D.S."/>
            <person name="Nagy L.G."/>
        </authorList>
    </citation>
    <scope>NUCLEOTIDE SEQUENCE [LARGE SCALE GENOMIC DNA]</scope>
    <source>
        <strain evidence="3 4">CBS 309.79</strain>
    </source>
</reference>
<feature type="compositionally biased region" description="Low complexity" evidence="1">
    <location>
        <begin position="173"/>
        <end position="192"/>
    </location>
</feature>
<dbReference type="CDD" id="cd15457">
    <property type="entry name" value="NADAR"/>
    <property type="match status" value="1"/>
</dbReference>
<evidence type="ECO:0000313" key="4">
    <source>
        <dbReference type="Proteomes" id="UP000305067"/>
    </source>
</evidence>
<keyword evidence="4" id="KW-1185">Reference proteome</keyword>
<dbReference type="SUPFAM" id="SSF143990">
    <property type="entry name" value="YbiA-like"/>
    <property type="match status" value="1"/>
</dbReference>
<gene>
    <name evidence="3" type="ORF">BDV98DRAFT_608190</name>
</gene>
<dbReference type="OrthoDB" id="206452at2759"/>
<evidence type="ECO:0000256" key="1">
    <source>
        <dbReference type="SAM" id="MobiDB-lite"/>
    </source>
</evidence>
<accession>A0A5C3Q395</accession>
<dbReference type="EMBL" id="ML178858">
    <property type="protein sequence ID" value="TFK96565.1"/>
    <property type="molecule type" value="Genomic_DNA"/>
</dbReference>
<dbReference type="Gene3D" id="1.10.357.40">
    <property type="entry name" value="YbiA-like"/>
    <property type="match status" value="1"/>
</dbReference>
<name>A0A5C3Q395_9AGAR</name>
<feature type="region of interest" description="Disordered" evidence="1">
    <location>
        <begin position="241"/>
        <end position="312"/>
    </location>
</feature>
<feature type="region of interest" description="Disordered" evidence="1">
    <location>
        <begin position="1"/>
        <end position="59"/>
    </location>
</feature>
<feature type="region of interest" description="Disordered" evidence="1">
    <location>
        <begin position="638"/>
        <end position="657"/>
    </location>
</feature>
<evidence type="ECO:0000259" key="2">
    <source>
        <dbReference type="Pfam" id="PF08719"/>
    </source>
</evidence>
<feature type="compositionally biased region" description="Basic residues" evidence="1">
    <location>
        <begin position="1"/>
        <end position="11"/>
    </location>
</feature>
<dbReference type="STRING" id="1884261.A0A5C3Q395"/>
<protein>
    <recommendedName>
        <fullName evidence="2">NADAR domain-containing protein</fullName>
    </recommendedName>
</protein>
<dbReference type="Pfam" id="PF08719">
    <property type="entry name" value="NADAR"/>
    <property type="match status" value="1"/>
</dbReference>
<dbReference type="InterPro" id="IPR037238">
    <property type="entry name" value="YbiA-like_sf"/>
</dbReference>
<organism evidence="3 4">
    <name type="scientific">Pterulicium gracile</name>
    <dbReference type="NCBI Taxonomy" id="1884261"/>
    <lineage>
        <taxon>Eukaryota</taxon>
        <taxon>Fungi</taxon>
        <taxon>Dikarya</taxon>
        <taxon>Basidiomycota</taxon>
        <taxon>Agaricomycotina</taxon>
        <taxon>Agaricomycetes</taxon>
        <taxon>Agaricomycetidae</taxon>
        <taxon>Agaricales</taxon>
        <taxon>Pleurotineae</taxon>
        <taxon>Pterulaceae</taxon>
        <taxon>Pterulicium</taxon>
    </lineage>
</organism>
<feature type="region of interest" description="Disordered" evidence="1">
    <location>
        <begin position="362"/>
        <end position="463"/>
    </location>
</feature>
<evidence type="ECO:0000313" key="3">
    <source>
        <dbReference type="EMBL" id="TFK96565.1"/>
    </source>
</evidence>
<feature type="region of interest" description="Disordered" evidence="1">
    <location>
        <begin position="110"/>
        <end position="200"/>
    </location>
</feature>
<dbReference type="InterPro" id="IPR012816">
    <property type="entry name" value="NADAR"/>
</dbReference>
<sequence length="657" mass="70493">MGNGSSKHKQPRVYPGDPVPYVSGQGEPPVIPGVPSSSKTKKSKGSKKASGHVKASSLPAGFMPFTNKLSHPVHHHATPFIPPGVQMPVPHPAPPGEHAATLAAAAGVIPSGPATHPSAHHTPAGFIPPPFSMRPSAQNTPAVPHFTMPPETHHPSASGSRRAATPYTRSVQPASSESSTTTASTPMSGTPMHFDIYPPLPPGSLPPGFVPHTPTPGYNGYPAAPSALSASAAGSHIYRAASVSHSAKQAPQPVHPSAHSTHVPDQHPSPPNSNIFIRTRPPTPPQSTNTYGPDPQQRVHEPLSNPLPAPPRDLYEFTPYRDILSLPETTKLLQERDSKQVAPGVVDISASAPPGTVAAFSVSKAGGKKKHGGLFRGLSKRKKEDQQPETRYIYINASGSNVHGQDTSQGHSSSSHGHGHQRSQSQQSHHNAPPLSRTTSVHSNSISLGPSHHDPSTQTHIIPVTNSTPYFSQHKIYIDHTTPHYNEFLNHFPHRIMYRNAIYPTATHLFEAMKFIEKAPGRAEAIRRTESLDEVFALSEAWVREDGPEGAGLAGDWATVFLQKMEEVLILKFSQAPTLRSLLLHSGDSQLIYTDENDRFWGDGIGREGIEAGMGDEEVGSNQLGKSLMVVRHKLRAQEGQRGRHGATAPSRATSIR</sequence>
<feature type="compositionally biased region" description="Basic residues" evidence="1">
    <location>
        <begin position="39"/>
        <end position="51"/>
    </location>
</feature>
<dbReference type="Proteomes" id="UP000305067">
    <property type="component" value="Unassembled WGS sequence"/>
</dbReference>
<feature type="compositionally biased region" description="Polar residues" evidence="1">
    <location>
        <begin position="436"/>
        <end position="448"/>
    </location>
</feature>